<evidence type="ECO:0000313" key="1">
    <source>
        <dbReference type="EMBL" id="KKM00848.1"/>
    </source>
</evidence>
<feature type="non-terminal residue" evidence="1">
    <location>
        <position position="1"/>
    </location>
</feature>
<gene>
    <name evidence="1" type="ORF">LCGC14_1800300</name>
</gene>
<comment type="caution">
    <text evidence="1">The sequence shown here is derived from an EMBL/GenBank/DDBJ whole genome shotgun (WGS) entry which is preliminary data.</text>
</comment>
<protein>
    <submittedName>
        <fullName evidence="1">Uncharacterized protein</fullName>
    </submittedName>
</protein>
<dbReference type="AlphaFoldDB" id="A0A0F9JPH0"/>
<sequence length="60" mass="6517">IKNPDGGHCYMFRTEPDEVCMQHTLRKVIVVGSPTALSLVLAAALIGGGESIDEDIQKYE</sequence>
<reference evidence="1" key="1">
    <citation type="journal article" date="2015" name="Nature">
        <title>Complex archaea that bridge the gap between prokaryotes and eukaryotes.</title>
        <authorList>
            <person name="Spang A."/>
            <person name="Saw J.H."/>
            <person name="Jorgensen S.L."/>
            <person name="Zaremba-Niedzwiedzka K."/>
            <person name="Martijn J."/>
            <person name="Lind A.E."/>
            <person name="van Eijk R."/>
            <person name="Schleper C."/>
            <person name="Guy L."/>
            <person name="Ettema T.J."/>
        </authorList>
    </citation>
    <scope>NUCLEOTIDE SEQUENCE</scope>
</reference>
<dbReference type="EMBL" id="LAZR01017335">
    <property type="protein sequence ID" value="KKM00848.1"/>
    <property type="molecule type" value="Genomic_DNA"/>
</dbReference>
<name>A0A0F9JPH0_9ZZZZ</name>
<proteinExistence type="predicted"/>
<organism evidence="1">
    <name type="scientific">marine sediment metagenome</name>
    <dbReference type="NCBI Taxonomy" id="412755"/>
    <lineage>
        <taxon>unclassified sequences</taxon>
        <taxon>metagenomes</taxon>
        <taxon>ecological metagenomes</taxon>
    </lineage>
</organism>
<accession>A0A0F9JPH0</accession>